<accession>A0A183VDR0</accession>
<reference evidence="1 2" key="2">
    <citation type="submission" date="2018-11" db="EMBL/GenBank/DDBJ databases">
        <authorList>
            <consortium name="Pathogen Informatics"/>
        </authorList>
    </citation>
    <scope>NUCLEOTIDE SEQUENCE [LARGE SCALE GENOMIC DNA]</scope>
</reference>
<dbReference type="EMBL" id="UYWY01026080">
    <property type="protein sequence ID" value="VDM50201.1"/>
    <property type="molecule type" value="Genomic_DNA"/>
</dbReference>
<dbReference type="Proteomes" id="UP000050794">
    <property type="component" value="Unassembled WGS sequence"/>
</dbReference>
<evidence type="ECO:0000313" key="1">
    <source>
        <dbReference type="EMBL" id="VDM50201.1"/>
    </source>
</evidence>
<protein>
    <submittedName>
        <fullName evidence="3">TOG domain-containing protein</fullName>
    </submittedName>
</protein>
<dbReference type="AlphaFoldDB" id="A0A183VDR0"/>
<dbReference type="InterPro" id="IPR011989">
    <property type="entry name" value="ARM-like"/>
</dbReference>
<sequence length="275" mass="30742">MDIDIEKDRALFDRTVRKMLSDAEARSVQEVLEGIKKRGTDGNNLDASSASLTSLHRAGSVRKSGTNRISRIPDALQHDLDEMRADLSASGWERRISGLKRFDEMVSVNARAVASDTNLIEAFIGRLNDINSKVSLEAMQTFLLTLPLLSKFFSAETGLKAVLNQLVNALMSHLASRSEEHRQMAQTSLEETVRSVGIIRSLYRNKPKQVEVTALPILWELIKSPSQTQSDAELRRAVHDYASLLRDCFGEKTLLEMANSHLNPNQKKTLEALIK</sequence>
<dbReference type="SUPFAM" id="SSF48371">
    <property type="entry name" value="ARM repeat"/>
    <property type="match status" value="1"/>
</dbReference>
<gene>
    <name evidence="1" type="ORF">TCNE_LOCUS18880</name>
</gene>
<dbReference type="WBParaSite" id="TCNE_0001888401-mRNA-1">
    <property type="protein sequence ID" value="TCNE_0001888401-mRNA-1"/>
    <property type="gene ID" value="TCNE_0001888401"/>
</dbReference>
<dbReference type="Gene3D" id="1.25.10.10">
    <property type="entry name" value="Leucine-rich Repeat Variant"/>
    <property type="match status" value="1"/>
</dbReference>
<evidence type="ECO:0000313" key="3">
    <source>
        <dbReference type="WBParaSite" id="TCNE_0001888401-mRNA-1"/>
    </source>
</evidence>
<dbReference type="InterPro" id="IPR016024">
    <property type="entry name" value="ARM-type_fold"/>
</dbReference>
<organism evidence="2 3">
    <name type="scientific">Toxocara canis</name>
    <name type="common">Canine roundworm</name>
    <dbReference type="NCBI Taxonomy" id="6265"/>
    <lineage>
        <taxon>Eukaryota</taxon>
        <taxon>Metazoa</taxon>
        <taxon>Ecdysozoa</taxon>
        <taxon>Nematoda</taxon>
        <taxon>Chromadorea</taxon>
        <taxon>Rhabditida</taxon>
        <taxon>Spirurina</taxon>
        <taxon>Ascaridomorpha</taxon>
        <taxon>Ascaridoidea</taxon>
        <taxon>Toxocaridae</taxon>
        <taxon>Toxocara</taxon>
    </lineage>
</organism>
<keyword evidence="2" id="KW-1185">Reference proteome</keyword>
<reference evidence="3" key="1">
    <citation type="submission" date="2016-06" db="UniProtKB">
        <authorList>
            <consortium name="WormBaseParasite"/>
        </authorList>
    </citation>
    <scope>IDENTIFICATION</scope>
</reference>
<evidence type="ECO:0000313" key="2">
    <source>
        <dbReference type="Proteomes" id="UP000050794"/>
    </source>
</evidence>
<proteinExistence type="predicted"/>
<name>A0A183VDR0_TOXCA</name>